<dbReference type="AlphaFoldDB" id="A0A1N6IYC9"/>
<feature type="domain" description="FAD-binding FR-type" evidence="1">
    <location>
        <begin position="18"/>
        <end position="114"/>
    </location>
</feature>
<dbReference type="InterPro" id="IPR039374">
    <property type="entry name" value="SIP_fam"/>
</dbReference>
<gene>
    <name evidence="2" type="ORF">SAMN04488055_3453</name>
</gene>
<evidence type="ECO:0000313" key="2">
    <source>
        <dbReference type="EMBL" id="SIO36987.1"/>
    </source>
</evidence>
<evidence type="ECO:0000259" key="1">
    <source>
        <dbReference type="PROSITE" id="PS51384"/>
    </source>
</evidence>
<proteinExistence type="predicted"/>
<dbReference type="PANTHER" id="PTHR30157">
    <property type="entry name" value="FERRIC REDUCTASE, NADPH-DEPENDENT"/>
    <property type="match status" value="1"/>
</dbReference>
<accession>A0A1N6IYC9</accession>
<dbReference type="InterPro" id="IPR013113">
    <property type="entry name" value="SIP_FAD-bd"/>
</dbReference>
<keyword evidence="3" id="KW-1185">Reference proteome</keyword>
<dbReference type="PANTHER" id="PTHR30157:SF0">
    <property type="entry name" value="NADPH-DEPENDENT FERRIC-CHELATE REDUCTASE"/>
    <property type="match status" value="1"/>
</dbReference>
<dbReference type="STRING" id="536979.SAMN04488055_3453"/>
<dbReference type="RefSeq" id="WP_143197503.1">
    <property type="nucleotide sequence ID" value="NZ_FSRA01000002.1"/>
</dbReference>
<evidence type="ECO:0000313" key="3">
    <source>
        <dbReference type="Proteomes" id="UP000185003"/>
    </source>
</evidence>
<dbReference type="GO" id="GO:0016491">
    <property type="term" value="F:oxidoreductase activity"/>
    <property type="evidence" value="ECO:0007669"/>
    <property type="project" value="InterPro"/>
</dbReference>
<dbReference type="InterPro" id="IPR017927">
    <property type="entry name" value="FAD-bd_FR_type"/>
</dbReference>
<sequence>MPRMPKWMGDAVESLMASKFLTVTVTQVEYLSPEVKRVCFTGDLSRADFDAGYAVTFRVSALDHRDYTPVIFTKDTCEIIFHIHGNGPGSAFADGLQVGDTTKMVIPRGRKLYREGVENFFFGDESSIGTLKAIMQEVPCTGILELDEANFRVPEKLGMQVDVVRKGDNAFAVVKEKAAYVLTGNGESIQSFRKLLKERGVNSSQIITKAYWIPGKKGL</sequence>
<name>A0A1N6IYC9_9BACT</name>
<reference evidence="2 3" key="1">
    <citation type="submission" date="2016-11" db="EMBL/GenBank/DDBJ databases">
        <authorList>
            <person name="Jaros S."/>
            <person name="Januszkiewicz K."/>
            <person name="Wedrychowicz H."/>
        </authorList>
    </citation>
    <scope>NUCLEOTIDE SEQUENCE [LARGE SCALE GENOMIC DNA]</scope>
    <source>
        <strain evidence="2 3">DSM 24787</strain>
    </source>
</reference>
<dbReference type="CDD" id="cd06193">
    <property type="entry name" value="siderophore_interacting"/>
    <property type="match status" value="1"/>
</dbReference>
<dbReference type="OrthoDB" id="9814826at2"/>
<dbReference type="PROSITE" id="PS51384">
    <property type="entry name" value="FAD_FR"/>
    <property type="match status" value="1"/>
</dbReference>
<dbReference type="EMBL" id="FSRA01000002">
    <property type="protein sequence ID" value="SIO36987.1"/>
    <property type="molecule type" value="Genomic_DNA"/>
</dbReference>
<dbReference type="InterPro" id="IPR017938">
    <property type="entry name" value="Riboflavin_synthase-like_b-brl"/>
</dbReference>
<protein>
    <submittedName>
        <fullName evidence="2">NADPH-dependent ferric siderophore reductase, contains FAD-binding and SIP domains</fullName>
    </submittedName>
</protein>
<dbReference type="Gene3D" id="2.40.30.10">
    <property type="entry name" value="Translation factors"/>
    <property type="match status" value="1"/>
</dbReference>
<dbReference type="SUPFAM" id="SSF63380">
    <property type="entry name" value="Riboflavin synthase domain-like"/>
    <property type="match status" value="1"/>
</dbReference>
<organism evidence="2 3">
    <name type="scientific">Chitinophaga niabensis</name>
    <dbReference type="NCBI Taxonomy" id="536979"/>
    <lineage>
        <taxon>Bacteria</taxon>
        <taxon>Pseudomonadati</taxon>
        <taxon>Bacteroidota</taxon>
        <taxon>Chitinophagia</taxon>
        <taxon>Chitinophagales</taxon>
        <taxon>Chitinophagaceae</taxon>
        <taxon>Chitinophaga</taxon>
    </lineage>
</organism>
<dbReference type="Proteomes" id="UP000185003">
    <property type="component" value="Unassembled WGS sequence"/>
</dbReference>
<dbReference type="Pfam" id="PF08021">
    <property type="entry name" value="FAD_binding_9"/>
    <property type="match status" value="1"/>
</dbReference>